<evidence type="ECO:0000313" key="3">
    <source>
        <dbReference type="Proteomes" id="UP000216361"/>
    </source>
</evidence>
<keyword evidence="3" id="KW-1185">Reference proteome</keyword>
<dbReference type="AlphaFoldDB" id="A0A255XJ69"/>
<comment type="caution">
    <text evidence="2">The sequence shown here is derived from an EMBL/GenBank/DDBJ whole genome shotgun (WGS) entry which is preliminary data.</text>
</comment>
<protein>
    <recommendedName>
        <fullName evidence="4">HTH marR-type domain-containing protein</fullName>
    </recommendedName>
</protein>
<dbReference type="Proteomes" id="UP000216361">
    <property type="component" value="Unassembled WGS sequence"/>
</dbReference>
<name>A0A255XJ69_9PROT</name>
<dbReference type="EMBL" id="NOXS01000035">
    <property type="protein sequence ID" value="OYQ17016.1"/>
    <property type="molecule type" value="Genomic_DNA"/>
</dbReference>
<dbReference type="SUPFAM" id="SSF46785">
    <property type="entry name" value="Winged helix' DNA-binding domain"/>
    <property type="match status" value="1"/>
</dbReference>
<sequence length="191" mass="20097">MAIAALLDQIGRRADAAAWATGLHPAQWSALRYFSRAGAEARTVAAFAAFVGASLGTSWQTVKALIGKGYVTSNKMPGRGKVLRIDLTQKGRQRIADDPLAEIGRAIAQLDPTLRITLIEAAEGVLRRLPARGVAAAAEEETVPGEAEAERPRPSIHPVPLASDPTPTEAEDAGEAVIGFFPRGGRVSAPE</sequence>
<reference evidence="2 3" key="1">
    <citation type="submission" date="2017-07" db="EMBL/GenBank/DDBJ databases">
        <title>Elstera cyanobacteriorum sp. nov., a novel bacterium isolated from cyanobacterial aggregates in a eutrophic lake.</title>
        <authorList>
            <person name="Cai H."/>
        </authorList>
    </citation>
    <scope>NUCLEOTIDE SEQUENCE [LARGE SCALE GENOMIC DNA]</scope>
    <source>
        <strain evidence="2 3">TH019</strain>
    </source>
</reference>
<evidence type="ECO:0000313" key="2">
    <source>
        <dbReference type="EMBL" id="OYQ17016.1"/>
    </source>
</evidence>
<feature type="region of interest" description="Disordered" evidence="1">
    <location>
        <begin position="137"/>
        <end position="172"/>
    </location>
</feature>
<organism evidence="2 3">
    <name type="scientific">Elstera cyanobacteriorum</name>
    <dbReference type="NCBI Taxonomy" id="2022747"/>
    <lineage>
        <taxon>Bacteria</taxon>
        <taxon>Pseudomonadati</taxon>
        <taxon>Pseudomonadota</taxon>
        <taxon>Alphaproteobacteria</taxon>
        <taxon>Rhodospirillales</taxon>
        <taxon>Rhodospirillaceae</taxon>
        <taxon>Elstera</taxon>
    </lineage>
</organism>
<dbReference type="InterPro" id="IPR036390">
    <property type="entry name" value="WH_DNA-bd_sf"/>
</dbReference>
<evidence type="ECO:0008006" key="4">
    <source>
        <dbReference type="Google" id="ProtNLM"/>
    </source>
</evidence>
<gene>
    <name evidence="2" type="ORF">CHR90_18825</name>
</gene>
<accession>A0A255XJ69</accession>
<dbReference type="InterPro" id="IPR036388">
    <property type="entry name" value="WH-like_DNA-bd_sf"/>
</dbReference>
<proteinExistence type="predicted"/>
<dbReference type="Gene3D" id="1.10.10.10">
    <property type="entry name" value="Winged helix-like DNA-binding domain superfamily/Winged helix DNA-binding domain"/>
    <property type="match status" value="1"/>
</dbReference>
<evidence type="ECO:0000256" key="1">
    <source>
        <dbReference type="SAM" id="MobiDB-lite"/>
    </source>
</evidence>